<dbReference type="GO" id="GO:0005576">
    <property type="term" value="C:extracellular region"/>
    <property type="evidence" value="ECO:0007669"/>
    <property type="project" value="UniProtKB-SubCell"/>
</dbReference>
<dbReference type="SUPFAM" id="SSF49303">
    <property type="entry name" value="beta-Galactosidase/glucuronidase domain"/>
    <property type="match status" value="2"/>
</dbReference>
<dbReference type="Gene3D" id="3.20.20.80">
    <property type="entry name" value="Glycosidases"/>
    <property type="match status" value="1"/>
</dbReference>
<dbReference type="InterPro" id="IPR041625">
    <property type="entry name" value="Beta-mannosidase_Ig"/>
</dbReference>
<dbReference type="Gene3D" id="2.60.120.260">
    <property type="entry name" value="Galactose-binding domain-like"/>
    <property type="match status" value="1"/>
</dbReference>
<dbReference type="GO" id="GO:0005975">
    <property type="term" value="P:carbohydrate metabolic process"/>
    <property type="evidence" value="ECO:0007669"/>
    <property type="project" value="InterPro"/>
</dbReference>
<evidence type="ECO:0000256" key="11">
    <source>
        <dbReference type="ARBA" id="ARBA00041069"/>
    </source>
</evidence>
<evidence type="ECO:0000256" key="5">
    <source>
        <dbReference type="ARBA" id="ARBA00012754"/>
    </source>
</evidence>
<feature type="domain" description="Beta-mannosidase Ig-fold" evidence="14">
    <location>
        <begin position="714"/>
        <end position="795"/>
    </location>
</feature>
<accession>A0AAE3VJD2</accession>
<dbReference type="GO" id="GO:0006516">
    <property type="term" value="P:glycoprotein catabolic process"/>
    <property type="evidence" value="ECO:0007669"/>
    <property type="project" value="TreeGrafter"/>
</dbReference>
<comment type="pathway">
    <text evidence="3">Glycan metabolism; N-glycan degradation.</text>
</comment>
<evidence type="ECO:0000256" key="2">
    <source>
        <dbReference type="ARBA" id="ARBA00004613"/>
    </source>
</evidence>
<comment type="subcellular location">
    <subcellularLocation>
        <location evidence="2">Secreted</location>
    </subcellularLocation>
</comment>
<keyword evidence="6" id="KW-0964">Secreted</keyword>
<dbReference type="InterPro" id="IPR006102">
    <property type="entry name" value="Ig-like_GH2"/>
</dbReference>
<dbReference type="InterPro" id="IPR050887">
    <property type="entry name" value="Beta-mannosidase_GH2"/>
</dbReference>
<dbReference type="FunFam" id="3.20.20.80:FF:000050">
    <property type="entry name" value="Beta-mannosidase B"/>
    <property type="match status" value="1"/>
</dbReference>
<dbReference type="Proteomes" id="UP001238163">
    <property type="component" value="Unassembled WGS sequence"/>
</dbReference>
<dbReference type="InterPro" id="IPR054593">
    <property type="entry name" value="Beta-mannosidase-like_N2"/>
</dbReference>
<feature type="domain" description="Glycoside hydrolase family 2 immunoglobulin-like beta-sandwich" evidence="13">
    <location>
        <begin position="160"/>
        <end position="266"/>
    </location>
</feature>
<dbReference type="PANTHER" id="PTHR43730:SF1">
    <property type="entry name" value="BETA-MANNOSIDASE"/>
    <property type="match status" value="1"/>
</dbReference>
<keyword evidence="18" id="KW-1185">Reference proteome</keyword>
<dbReference type="Pfam" id="PF00703">
    <property type="entry name" value="Glyco_hydro_2"/>
    <property type="match status" value="1"/>
</dbReference>
<dbReference type="SUPFAM" id="SSF51445">
    <property type="entry name" value="(Trans)glycosidases"/>
    <property type="match status" value="1"/>
</dbReference>
<dbReference type="SUPFAM" id="SSF49785">
    <property type="entry name" value="Galactose-binding domain-like"/>
    <property type="match status" value="1"/>
</dbReference>
<gene>
    <name evidence="17" type="ORF">J3R75_003607</name>
</gene>
<keyword evidence="7 17" id="KW-0378">Hydrolase</keyword>
<comment type="similarity">
    <text evidence="10">Belongs to the glycosyl hydrolase 2 family. Beta-mannosidase B subfamily.</text>
</comment>
<evidence type="ECO:0000259" key="16">
    <source>
        <dbReference type="Pfam" id="PF22666"/>
    </source>
</evidence>
<evidence type="ECO:0000313" key="17">
    <source>
        <dbReference type="EMBL" id="MDQ0291500.1"/>
    </source>
</evidence>
<evidence type="ECO:0000256" key="7">
    <source>
        <dbReference type="ARBA" id="ARBA00022801"/>
    </source>
</evidence>
<dbReference type="Pfam" id="PF22666">
    <property type="entry name" value="Glyco_hydro_2_N2"/>
    <property type="match status" value="1"/>
</dbReference>
<evidence type="ECO:0000259" key="13">
    <source>
        <dbReference type="Pfam" id="PF00703"/>
    </source>
</evidence>
<dbReference type="AlphaFoldDB" id="A0AAE3VJD2"/>
<comment type="subunit">
    <text evidence="4">Homodimer.</text>
</comment>
<evidence type="ECO:0000256" key="9">
    <source>
        <dbReference type="ARBA" id="ARBA00023295"/>
    </source>
</evidence>
<evidence type="ECO:0000256" key="6">
    <source>
        <dbReference type="ARBA" id="ARBA00022525"/>
    </source>
</evidence>
<dbReference type="Pfam" id="PF17753">
    <property type="entry name" value="Ig_mannosidase"/>
    <property type="match status" value="1"/>
</dbReference>
<protein>
    <recommendedName>
        <fullName evidence="11">Beta-mannosidase B</fullName>
        <ecNumber evidence="5">3.2.1.25</ecNumber>
    </recommendedName>
    <alternativeName>
        <fullName evidence="12">Mannanase B</fullName>
    </alternativeName>
</protein>
<reference evidence="17" key="1">
    <citation type="submission" date="2023-07" db="EMBL/GenBank/DDBJ databases">
        <title>Genomic Encyclopedia of Type Strains, Phase IV (KMG-IV): sequencing the most valuable type-strain genomes for metagenomic binning, comparative biology and taxonomic classification.</title>
        <authorList>
            <person name="Goeker M."/>
        </authorList>
    </citation>
    <scope>NUCLEOTIDE SEQUENCE</scope>
    <source>
        <strain evidence="17">DSM 24202</strain>
    </source>
</reference>
<dbReference type="InterPro" id="IPR008979">
    <property type="entry name" value="Galactose-bd-like_sf"/>
</dbReference>
<comment type="caution">
    <text evidence="17">The sequence shown here is derived from an EMBL/GenBank/DDBJ whole genome shotgun (WGS) entry which is preliminary data.</text>
</comment>
<evidence type="ECO:0000256" key="4">
    <source>
        <dbReference type="ARBA" id="ARBA00011738"/>
    </source>
</evidence>
<feature type="domain" description="Mannosidase Ig/CBM-like" evidence="15">
    <location>
        <begin position="623"/>
        <end position="711"/>
    </location>
</feature>
<dbReference type="EC" id="3.2.1.25" evidence="5"/>
<name>A0AAE3VJD2_9BACT</name>
<keyword evidence="8" id="KW-0325">Glycoprotein</keyword>
<dbReference type="PANTHER" id="PTHR43730">
    <property type="entry name" value="BETA-MANNOSIDASE"/>
    <property type="match status" value="1"/>
</dbReference>
<dbReference type="EMBL" id="JAUSVL010000001">
    <property type="protein sequence ID" value="MDQ0291500.1"/>
    <property type="molecule type" value="Genomic_DNA"/>
</dbReference>
<sequence>MDLLRAGLLEDMNWRDNEQKQQWIAETDWLYSRQFNIEEDFFGCQSILLRCEGLDTLADILVNGQKVLHADNMFRTWEVDVKDYLHVGVNRLEVHFYSPVPYMTERQKERSLPCWNSYDPRYRGKSWLRKMPCSFGWDWGLMAVTCGIWRDISLVGVHRARITDVAFTQKHCNGDVAIDVTARISRVKGQNLHLVARIGRNGNDRIIANDVELPYTDATLPLVLEEPELWWPNGLGKQHLYTLTVELVDGDSNEIIDVWQKRIGLRKLELDRHHDQWGESFQFKINGVPFFAKGANWVPADILIPRLTRDDYRRLIGAAADANMNMIRAWGGGIYEQDEFYECCDELGVLVWQDFIFACSTYPTFDDDFMDSVEAELEDNIRRLRHHPCIALFCGNNELEQGLVADSWNERSMSWSDYGRLFDHLMPKLIARLAPQIPYWPCSPHTPIGDRRVFNDPTCGDAHCWDVWFGGRPFEFQREWKHRFMSEFGFQSFPELRTIESFTEPRDRNLTSYIMDYHQRSAGGNRKIFAYLLDWFRMPSGLDETLWLTQVTQAVAIQYACEHARRAQPRMMGTLYWQINDLWPCASWSSIDVFGRWKALHYLAKRFFAPLMVSIVEDRILQTMAVHVSNHLLVKKQLLCQWWATRVDGTMLGGGEMKVEAEPQSDMQVDIFDCADQIKKHGERDIIFWAYLFDGDDIVSANFQTFVKPKHLELLDPQIHVDVAAGDQDGEFTIFLNANYPALFVRLQIAGVDAQFSDNFFALDGSRERRVTVRPKEPLRLEELHKKLLVRSLVDSYAANE</sequence>
<dbReference type="Gene3D" id="2.60.40.10">
    <property type="entry name" value="Immunoglobulins"/>
    <property type="match status" value="2"/>
</dbReference>
<evidence type="ECO:0000313" key="18">
    <source>
        <dbReference type="Proteomes" id="UP001238163"/>
    </source>
</evidence>
<evidence type="ECO:0000256" key="3">
    <source>
        <dbReference type="ARBA" id="ARBA00004740"/>
    </source>
</evidence>
<evidence type="ECO:0000256" key="10">
    <source>
        <dbReference type="ARBA" id="ARBA00038429"/>
    </source>
</evidence>
<proteinExistence type="inferred from homology"/>
<dbReference type="InterPro" id="IPR041447">
    <property type="entry name" value="Mannosidase_ig"/>
</dbReference>
<evidence type="ECO:0000256" key="8">
    <source>
        <dbReference type="ARBA" id="ARBA00023180"/>
    </source>
</evidence>
<dbReference type="InterPro" id="IPR036156">
    <property type="entry name" value="Beta-gal/glucu_dom_sf"/>
</dbReference>
<keyword evidence="9 17" id="KW-0326">Glycosidase</keyword>
<evidence type="ECO:0000256" key="12">
    <source>
        <dbReference type="ARBA" id="ARBA00041614"/>
    </source>
</evidence>
<dbReference type="GO" id="GO:0004567">
    <property type="term" value="F:beta-mannosidase activity"/>
    <property type="evidence" value="ECO:0007669"/>
    <property type="project" value="UniProtKB-EC"/>
</dbReference>
<dbReference type="InterPro" id="IPR013783">
    <property type="entry name" value="Ig-like_fold"/>
</dbReference>
<evidence type="ECO:0000259" key="15">
    <source>
        <dbReference type="Pfam" id="PF17786"/>
    </source>
</evidence>
<comment type="catalytic activity">
    <reaction evidence="1">
        <text>Hydrolysis of terminal, non-reducing beta-D-mannose residues in beta-D-mannosides.</text>
        <dbReference type="EC" id="3.2.1.25"/>
    </reaction>
</comment>
<dbReference type="Pfam" id="PF17786">
    <property type="entry name" value="Mannosidase_ig"/>
    <property type="match status" value="1"/>
</dbReference>
<evidence type="ECO:0000259" key="14">
    <source>
        <dbReference type="Pfam" id="PF17753"/>
    </source>
</evidence>
<dbReference type="InterPro" id="IPR017853">
    <property type="entry name" value="GH"/>
</dbReference>
<feature type="domain" description="Beta-mannosidase-like galactose-binding" evidence="16">
    <location>
        <begin position="2"/>
        <end position="150"/>
    </location>
</feature>
<organism evidence="17 18">
    <name type="scientific">Oligosphaera ethanolica</name>
    <dbReference type="NCBI Taxonomy" id="760260"/>
    <lineage>
        <taxon>Bacteria</taxon>
        <taxon>Pseudomonadati</taxon>
        <taxon>Lentisphaerota</taxon>
        <taxon>Oligosphaeria</taxon>
        <taxon>Oligosphaerales</taxon>
        <taxon>Oligosphaeraceae</taxon>
        <taxon>Oligosphaera</taxon>
    </lineage>
</organism>
<evidence type="ECO:0000256" key="1">
    <source>
        <dbReference type="ARBA" id="ARBA00000829"/>
    </source>
</evidence>